<gene>
    <name evidence="3" type="ORF">POL67_23435</name>
</gene>
<dbReference type="InterPro" id="IPR043519">
    <property type="entry name" value="NT_sf"/>
</dbReference>
<dbReference type="PANTHER" id="PTHR41773">
    <property type="entry name" value="GTP PYROPHOSPHATASE-RELATED"/>
    <property type="match status" value="1"/>
</dbReference>
<dbReference type="SMART" id="SM00954">
    <property type="entry name" value="RelA_SpoT"/>
    <property type="match status" value="1"/>
</dbReference>
<dbReference type="Gene3D" id="3.30.460.10">
    <property type="entry name" value="Beta Polymerase, domain 2"/>
    <property type="match status" value="1"/>
</dbReference>
<name>A0ABT5ESX4_9BACT</name>
<evidence type="ECO:0000259" key="2">
    <source>
        <dbReference type="SMART" id="SM00954"/>
    </source>
</evidence>
<evidence type="ECO:0000256" key="1">
    <source>
        <dbReference type="SAM" id="Coils"/>
    </source>
</evidence>
<dbReference type="RefSeq" id="WP_271920675.1">
    <property type="nucleotide sequence ID" value="NZ_JAQNDO010000001.1"/>
</dbReference>
<sequence length="350" mass="39687">MRLTLTEDEFKANNRIDDATWKAADIEWSALLAIGNDAAARSGELSDNAAFYARALQRCPDVHSVRWRVKDPEHLMEKIVRKRAAKSEKYLNIDTTNYTQIVTDLIGLRALHLFKSQWSSIHEYVKDTWNQAEDPVAYTREGDSPEFVDTYKTQGCRVENHKQGYRSVHYIIKTMPLKEAITAEIQVRTIFEEGWSEIDHRVRYPNFSNSGLVLAYLATFNRLAGSADEMGEFVRALAAGVQMYENSLAAEKQHAQRHLARINELVQSLEAEKEKGAALDQKISELRTEVTALQSAEQALSSRKTQVVSSKNSDSGGEYSIFNQIMKDAAWTPNEGPITLMLKNVKKVRE</sequence>
<dbReference type="InterPro" id="IPR007685">
    <property type="entry name" value="RelA_SpoT"/>
</dbReference>
<protein>
    <recommendedName>
        <fullName evidence="2">RelA/SpoT domain-containing protein</fullName>
    </recommendedName>
</protein>
<feature type="coiled-coil region" evidence="1">
    <location>
        <begin position="252"/>
        <end position="289"/>
    </location>
</feature>
<reference evidence="3 4" key="1">
    <citation type="submission" date="2022-11" db="EMBL/GenBank/DDBJ databases">
        <title>Minimal conservation of predation-associated metabolite biosynthetic gene clusters underscores biosynthetic potential of Myxococcota including descriptions for ten novel species: Archangium lansinium sp. nov., Myxococcus landrumus sp. nov., Nannocystis bai.</title>
        <authorList>
            <person name="Ahearne A."/>
            <person name="Stevens C."/>
            <person name="Dowd S."/>
        </authorList>
    </citation>
    <scope>NUCLEOTIDE SEQUENCE [LARGE SCALE GENOMIC DNA]</scope>
    <source>
        <strain evidence="3 4">RJM3</strain>
    </source>
</reference>
<accession>A0ABT5ESX4</accession>
<dbReference type="PANTHER" id="PTHR41773:SF1">
    <property type="entry name" value="RELA_SPOT DOMAIN-CONTAINING PROTEIN"/>
    <property type="match status" value="1"/>
</dbReference>
<dbReference type="EMBL" id="JAQNDO010000001">
    <property type="protein sequence ID" value="MDC0744303.1"/>
    <property type="molecule type" value="Genomic_DNA"/>
</dbReference>
<comment type="caution">
    <text evidence="3">The sequence shown here is derived from an EMBL/GenBank/DDBJ whole genome shotgun (WGS) entry which is preliminary data.</text>
</comment>
<organism evidence="3 4">
    <name type="scientific">Polyangium mundeleinium</name>
    <dbReference type="NCBI Taxonomy" id="2995306"/>
    <lineage>
        <taxon>Bacteria</taxon>
        <taxon>Pseudomonadati</taxon>
        <taxon>Myxococcota</taxon>
        <taxon>Polyangia</taxon>
        <taxon>Polyangiales</taxon>
        <taxon>Polyangiaceae</taxon>
        <taxon>Polyangium</taxon>
    </lineage>
</organism>
<feature type="domain" description="RelA/SpoT" evidence="2">
    <location>
        <begin position="67"/>
        <end position="210"/>
    </location>
</feature>
<dbReference type="Pfam" id="PF04607">
    <property type="entry name" value="RelA_SpoT"/>
    <property type="match status" value="1"/>
</dbReference>
<evidence type="ECO:0000313" key="3">
    <source>
        <dbReference type="EMBL" id="MDC0744303.1"/>
    </source>
</evidence>
<dbReference type="CDD" id="cd05399">
    <property type="entry name" value="NT_Rel-Spo_like"/>
    <property type="match status" value="1"/>
</dbReference>
<keyword evidence="1" id="KW-0175">Coiled coil</keyword>
<dbReference type="Proteomes" id="UP001221411">
    <property type="component" value="Unassembled WGS sequence"/>
</dbReference>
<proteinExistence type="predicted"/>
<evidence type="ECO:0000313" key="4">
    <source>
        <dbReference type="Proteomes" id="UP001221411"/>
    </source>
</evidence>
<dbReference type="SUPFAM" id="SSF81301">
    <property type="entry name" value="Nucleotidyltransferase"/>
    <property type="match status" value="1"/>
</dbReference>
<keyword evidence="4" id="KW-1185">Reference proteome</keyword>